<evidence type="ECO:0000256" key="1">
    <source>
        <dbReference type="SAM" id="SignalP"/>
    </source>
</evidence>
<accession>A0A671LE31</accession>
<dbReference type="AlphaFoldDB" id="A0A671LE31"/>
<keyword evidence="3" id="KW-1185">Reference proteome</keyword>
<protein>
    <submittedName>
        <fullName evidence="2">Uncharacterized protein</fullName>
    </submittedName>
</protein>
<feature type="signal peptide" evidence="1">
    <location>
        <begin position="1"/>
        <end position="24"/>
    </location>
</feature>
<organism evidence="2 3">
    <name type="scientific">Sinocyclocheilus anshuiensis</name>
    <dbReference type="NCBI Taxonomy" id="1608454"/>
    <lineage>
        <taxon>Eukaryota</taxon>
        <taxon>Metazoa</taxon>
        <taxon>Chordata</taxon>
        <taxon>Craniata</taxon>
        <taxon>Vertebrata</taxon>
        <taxon>Euteleostomi</taxon>
        <taxon>Actinopterygii</taxon>
        <taxon>Neopterygii</taxon>
        <taxon>Teleostei</taxon>
        <taxon>Ostariophysi</taxon>
        <taxon>Cypriniformes</taxon>
        <taxon>Cyprinidae</taxon>
        <taxon>Cyprininae</taxon>
        <taxon>Sinocyclocheilus</taxon>
    </lineage>
</organism>
<evidence type="ECO:0000313" key="3">
    <source>
        <dbReference type="Proteomes" id="UP000472260"/>
    </source>
</evidence>
<reference evidence="2" key="2">
    <citation type="submission" date="2025-09" db="UniProtKB">
        <authorList>
            <consortium name="Ensembl"/>
        </authorList>
    </citation>
    <scope>IDENTIFICATION</scope>
</reference>
<proteinExistence type="predicted"/>
<reference evidence="2" key="1">
    <citation type="submission" date="2025-08" db="UniProtKB">
        <authorList>
            <consortium name="Ensembl"/>
        </authorList>
    </citation>
    <scope>IDENTIFICATION</scope>
</reference>
<sequence length="62" mass="6796">MAWYPVRNHRNQILLSILFSTALSSSLEYCSNRASVLSSPNAASLLANVRTIGHPCLNLILP</sequence>
<dbReference type="Ensembl" id="ENSSANT00000019686.1">
    <property type="protein sequence ID" value="ENSSANP00000018452.1"/>
    <property type="gene ID" value="ENSSANG00000009670.1"/>
</dbReference>
<evidence type="ECO:0000313" key="2">
    <source>
        <dbReference type="Ensembl" id="ENSSANP00000018452.1"/>
    </source>
</evidence>
<keyword evidence="1" id="KW-0732">Signal</keyword>
<dbReference type="Proteomes" id="UP000472260">
    <property type="component" value="Unassembled WGS sequence"/>
</dbReference>
<feature type="chain" id="PRO_5025583277" evidence="1">
    <location>
        <begin position="25"/>
        <end position="62"/>
    </location>
</feature>
<name>A0A671LE31_9TELE</name>